<evidence type="ECO:0000256" key="4">
    <source>
        <dbReference type="SAM" id="MobiDB-lite"/>
    </source>
</evidence>
<feature type="domain" description="TOG" evidence="5">
    <location>
        <begin position="1"/>
        <end position="206"/>
    </location>
</feature>
<keyword evidence="3" id="KW-0206">Cytoskeleton</keyword>
<dbReference type="GO" id="GO:0007051">
    <property type="term" value="P:spindle organization"/>
    <property type="evidence" value="ECO:0007669"/>
    <property type="project" value="InterPro"/>
</dbReference>
<dbReference type="GO" id="GO:0046785">
    <property type="term" value="P:microtubule polymerization"/>
    <property type="evidence" value="ECO:0007669"/>
    <property type="project" value="InterPro"/>
</dbReference>
<gene>
    <name evidence="6" type="ORF">MGAL_10B062411</name>
</gene>
<reference evidence="6" key="1">
    <citation type="submission" date="2018-11" db="EMBL/GenBank/DDBJ databases">
        <authorList>
            <person name="Alioto T."/>
            <person name="Alioto T."/>
        </authorList>
    </citation>
    <scope>NUCLEOTIDE SEQUENCE</scope>
</reference>
<dbReference type="Gene3D" id="1.25.10.10">
    <property type="entry name" value="Leucine-rich Repeat Variant"/>
    <property type="match status" value="2"/>
</dbReference>
<comment type="subcellular location">
    <subcellularLocation>
        <location evidence="1">Cytoplasm</location>
        <location evidence="1">Cytoskeleton</location>
    </subcellularLocation>
</comment>
<evidence type="ECO:0000256" key="3">
    <source>
        <dbReference type="ARBA" id="ARBA00023212"/>
    </source>
</evidence>
<dbReference type="SUPFAM" id="SSF48371">
    <property type="entry name" value="ARM repeat"/>
    <property type="match status" value="1"/>
</dbReference>
<proteinExistence type="predicted"/>
<dbReference type="OrthoDB" id="205662at2759"/>
<dbReference type="PANTHER" id="PTHR12609">
    <property type="entry name" value="MICROTUBULE ASSOCIATED PROTEIN XMAP215"/>
    <property type="match status" value="1"/>
</dbReference>
<organism evidence="6 7">
    <name type="scientific">Mytilus galloprovincialis</name>
    <name type="common">Mediterranean mussel</name>
    <dbReference type="NCBI Taxonomy" id="29158"/>
    <lineage>
        <taxon>Eukaryota</taxon>
        <taxon>Metazoa</taxon>
        <taxon>Spiralia</taxon>
        <taxon>Lophotrochozoa</taxon>
        <taxon>Mollusca</taxon>
        <taxon>Bivalvia</taxon>
        <taxon>Autobranchia</taxon>
        <taxon>Pteriomorphia</taxon>
        <taxon>Mytilida</taxon>
        <taxon>Mytiloidea</taxon>
        <taxon>Mytilidae</taxon>
        <taxon>Mytilinae</taxon>
        <taxon>Mytilus</taxon>
    </lineage>
</organism>
<dbReference type="InterPro" id="IPR016024">
    <property type="entry name" value="ARM-type_fold"/>
</dbReference>
<dbReference type="EMBL" id="UYJE01007164">
    <property type="protein sequence ID" value="VDI52331.1"/>
    <property type="molecule type" value="Genomic_DNA"/>
</dbReference>
<dbReference type="GO" id="GO:0005856">
    <property type="term" value="C:cytoskeleton"/>
    <property type="evidence" value="ECO:0007669"/>
    <property type="project" value="UniProtKB-SubCell"/>
</dbReference>
<evidence type="ECO:0000256" key="2">
    <source>
        <dbReference type="ARBA" id="ARBA00022490"/>
    </source>
</evidence>
<dbReference type="Pfam" id="PF21041">
    <property type="entry name" value="XMAP215_CLASP_TOG"/>
    <property type="match status" value="1"/>
</dbReference>
<dbReference type="SMART" id="SM01349">
    <property type="entry name" value="TOG"/>
    <property type="match status" value="1"/>
</dbReference>
<evidence type="ECO:0000313" key="6">
    <source>
        <dbReference type="EMBL" id="VDI52331.1"/>
    </source>
</evidence>
<dbReference type="GO" id="GO:0061863">
    <property type="term" value="F:microtubule plus end polymerase"/>
    <property type="evidence" value="ECO:0007669"/>
    <property type="project" value="InterPro"/>
</dbReference>
<dbReference type="InterPro" id="IPR045110">
    <property type="entry name" value="XMAP215"/>
</dbReference>
<feature type="compositionally biased region" description="Acidic residues" evidence="4">
    <location>
        <begin position="231"/>
        <end position="240"/>
    </location>
</feature>
<feature type="region of interest" description="Disordered" evidence="4">
    <location>
        <begin position="211"/>
        <end position="240"/>
    </location>
</feature>
<keyword evidence="2" id="KW-0963">Cytoplasm</keyword>
<dbReference type="Proteomes" id="UP000596742">
    <property type="component" value="Unassembled WGS sequence"/>
</dbReference>
<dbReference type="GO" id="GO:0051010">
    <property type="term" value="F:microtubule plus-end binding"/>
    <property type="evidence" value="ECO:0007669"/>
    <property type="project" value="InterPro"/>
</dbReference>
<evidence type="ECO:0000259" key="5">
    <source>
        <dbReference type="SMART" id="SM01349"/>
    </source>
</evidence>
<dbReference type="GO" id="GO:0030951">
    <property type="term" value="P:establishment or maintenance of microtubule cytoskeleton polarity"/>
    <property type="evidence" value="ECO:0007669"/>
    <property type="project" value="InterPro"/>
</dbReference>
<evidence type="ECO:0000313" key="7">
    <source>
        <dbReference type="Proteomes" id="UP000596742"/>
    </source>
</evidence>
<name>A0A8B6FPE0_MYTGA</name>
<protein>
    <submittedName>
        <fullName evidence="6">Cytoskeleton-associated protein 5</fullName>
    </submittedName>
</protein>
<comment type="caution">
    <text evidence="6">The sequence shown here is derived from an EMBL/GenBank/DDBJ whole genome shotgun (WGS) entry which is preliminary data.</text>
</comment>
<keyword evidence="7" id="KW-1185">Reference proteome</keyword>
<sequence>MGDDSEWLKLPAEEKCQHKTWKARLAGYEEVTKIFSQQTDPKSPEFQRYAGLMKKFVTDTNAVAQEKALDAVLAFVENAAVASRVTADVVSGVIAKCLGAPRQKTKDKGIEIVLMFIEIEKPDVVQECLLQGTENKNPKIVVGSIQLLRMALHDFGYKVMPIKPVMKILPKLLLKTRPRTFVEQLSNTNVTELEGEFEKLGNEKAQQQRFMRSQQDLKAKMEEAAATAGEEGGDDGGEEEEEAIDPYELMPSVDILKQLPADFFDKIEAKKWQERKEALDALLKLVQNPKIENGDFGPLVKCISKVIAKDTNVILVGIASRCLTGLAIGLRKSFHLMH</sequence>
<dbReference type="InterPro" id="IPR048491">
    <property type="entry name" value="XMAP215_CLASP_TOG"/>
</dbReference>
<dbReference type="FunFam" id="1.25.10.10:FF:000063">
    <property type="entry name" value="Putative cytoskeleton-associated protein 5"/>
    <property type="match status" value="1"/>
</dbReference>
<dbReference type="AlphaFoldDB" id="A0A8B6FPE0"/>
<accession>A0A8B6FPE0</accession>
<dbReference type="InterPro" id="IPR011989">
    <property type="entry name" value="ARM-like"/>
</dbReference>
<evidence type="ECO:0000256" key="1">
    <source>
        <dbReference type="ARBA" id="ARBA00004245"/>
    </source>
</evidence>
<dbReference type="InterPro" id="IPR034085">
    <property type="entry name" value="TOG"/>
</dbReference>